<dbReference type="GO" id="GO:0005886">
    <property type="term" value="C:plasma membrane"/>
    <property type="evidence" value="ECO:0007669"/>
    <property type="project" value="UniProtKB-SubCell"/>
</dbReference>
<accession>B1ZQB8</accession>
<dbReference type="AlphaFoldDB" id="B1ZQB8"/>
<feature type="transmembrane region" description="Helical" evidence="6">
    <location>
        <begin position="39"/>
        <end position="59"/>
    </location>
</feature>
<keyword evidence="3 6" id="KW-0812">Transmembrane</keyword>
<evidence type="ECO:0000313" key="8">
    <source>
        <dbReference type="EMBL" id="ACB73598.1"/>
    </source>
</evidence>
<dbReference type="eggNOG" id="COG0398">
    <property type="taxonomic scope" value="Bacteria"/>
</dbReference>
<keyword evidence="9" id="KW-1185">Reference proteome</keyword>
<dbReference type="PANTHER" id="PTHR12677:SF59">
    <property type="entry name" value="GOLGI APPARATUS MEMBRANE PROTEIN TVP38-RELATED"/>
    <property type="match status" value="1"/>
</dbReference>
<dbReference type="PANTHER" id="PTHR12677">
    <property type="entry name" value="GOLGI APPARATUS MEMBRANE PROTEIN TVP38-RELATED"/>
    <property type="match status" value="1"/>
</dbReference>
<dbReference type="EMBL" id="CP001032">
    <property type="protein sequence ID" value="ACB73598.1"/>
    <property type="molecule type" value="Genomic_DNA"/>
</dbReference>
<sequence length="229" mass="24083">MSIVRKIVLALGIAAVLAALVVFDARALLHEALGWIERLGAWAPVGFILLYIAATVLFVPGSALTLGAGALFGVGFGSALVSVGATLGATAAFLVGRYFARDWVAAKIAGNASFAAIDRAVAREGWKIVGLTRLSPAFPFSLLNYAFGLTRVSLRDYVLASWIGMMPGTVMYVYLGSLARAATQRQRTPAEWALYGVGLVATVLVTVFVTRLARAALAKRSSPSVVPQP</sequence>
<comment type="subcellular location">
    <subcellularLocation>
        <location evidence="1 6">Cell membrane</location>
        <topology evidence="1 6">Multi-pass membrane protein</topology>
    </subcellularLocation>
</comment>
<feature type="transmembrane region" description="Helical" evidence="6">
    <location>
        <begin position="192"/>
        <end position="213"/>
    </location>
</feature>
<comment type="caution">
    <text evidence="6">Lacks conserved residue(s) required for the propagation of feature annotation.</text>
</comment>
<keyword evidence="5 6" id="KW-0472">Membrane</keyword>
<organism evidence="8 9">
    <name type="scientific">Opitutus terrae (strain DSM 11246 / JCM 15787 / PB90-1)</name>
    <dbReference type="NCBI Taxonomy" id="452637"/>
    <lineage>
        <taxon>Bacteria</taxon>
        <taxon>Pseudomonadati</taxon>
        <taxon>Verrucomicrobiota</taxon>
        <taxon>Opitutia</taxon>
        <taxon>Opitutales</taxon>
        <taxon>Opitutaceae</taxon>
        <taxon>Opitutus</taxon>
    </lineage>
</organism>
<dbReference type="RefSeq" id="WP_012373136.1">
    <property type="nucleotide sequence ID" value="NC_010571.1"/>
</dbReference>
<evidence type="ECO:0000256" key="4">
    <source>
        <dbReference type="ARBA" id="ARBA00022989"/>
    </source>
</evidence>
<name>B1ZQB8_OPITP</name>
<evidence type="ECO:0000256" key="1">
    <source>
        <dbReference type="ARBA" id="ARBA00004651"/>
    </source>
</evidence>
<protein>
    <recommendedName>
        <fullName evidence="6">TVP38/TMEM64 family membrane protein</fullName>
    </recommendedName>
</protein>
<dbReference type="InterPro" id="IPR032816">
    <property type="entry name" value="VTT_dom"/>
</dbReference>
<dbReference type="Pfam" id="PF09335">
    <property type="entry name" value="VTT_dom"/>
    <property type="match status" value="1"/>
</dbReference>
<evidence type="ECO:0000313" key="9">
    <source>
        <dbReference type="Proteomes" id="UP000007013"/>
    </source>
</evidence>
<evidence type="ECO:0000256" key="2">
    <source>
        <dbReference type="ARBA" id="ARBA00022475"/>
    </source>
</evidence>
<dbReference type="Proteomes" id="UP000007013">
    <property type="component" value="Chromosome"/>
</dbReference>
<evidence type="ECO:0000256" key="3">
    <source>
        <dbReference type="ARBA" id="ARBA00022692"/>
    </source>
</evidence>
<dbReference type="HOGENOM" id="CLU_038944_3_2_0"/>
<evidence type="ECO:0000259" key="7">
    <source>
        <dbReference type="Pfam" id="PF09335"/>
    </source>
</evidence>
<reference evidence="8 9" key="1">
    <citation type="journal article" date="2011" name="J. Bacteriol.">
        <title>Genome sequence of the verrucomicrobium Opitutus terrae PB90-1, an abundant inhabitant of rice paddy soil ecosystems.</title>
        <authorList>
            <person name="van Passel M.W."/>
            <person name="Kant R."/>
            <person name="Palva A."/>
            <person name="Copeland A."/>
            <person name="Lucas S."/>
            <person name="Lapidus A."/>
            <person name="Glavina del Rio T."/>
            <person name="Pitluck S."/>
            <person name="Goltsman E."/>
            <person name="Clum A."/>
            <person name="Sun H."/>
            <person name="Schmutz J."/>
            <person name="Larimer F.W."/>
            <person name="Land M.L."/>
            <person name="Hauser L."/>
            <person name="Kyrpides N."/>
            <person name="Mikhailova N."/>
            <person name="Richardson P.P."/>
            <person name="Janssen P.H."/>
            <person name="de Vos W.M."/>
            <person name="Smidt H."/>
        </authorList>
    </citation>
    <scope>NUCLEOTIDE SEQUENCE [LARGE SCALE GENOMIC DNA]</scope>
    <source>
        <strain evidence="9">DSM 11246 / JCM 15787 / PB90-1</strain>
    </source>
</reference>
<evidence type="ECO:0000256" key="6">
    <source>
        <dbReference type="RuleBase" id="RU366058"/>
    </source>
</evidence>
<proteinExistence type="inferred from homology"/>
<feature type="domain" description="VTT" evidence="7">
    <location>
        <begin position="59"/>
        <end position="177"/>
    </location>
</feature>
<evidence type="ECO:0000256" key="5">
    <source>
        <dbReference type="ARBA" id="ARBA00023136"/>
    </source>
</evidence>
<feature type="transmembrane region" description="Helical" evidence="6">
    <location>
        <begin position="71"/>
        <end position="95"/>
    </location>
</feature>
<dbReference type="STRING" id="452637.Oter_0308"/>
<comment type="similarity">
    <text evidence="6">Belongs to the TVP38/TMEM64 family.</text>
</comment>
<dbReference type="OrthoDB" id="9779114at2"/>
<feature type="transmembrane region" description="Helical" evidence="6">
    <location>
        <begin position="159"/>
        <end position="180"/>
    </location>
</feature>
<dbReference type="InterPro" id="IPR015414">
    <property type="entry name" value="TMEM64"/>
</dbReference>
<keyword evidence="2 6" id="KW-1003">Cell membrane</keyword>
<keyword evidence="4 6" id="KW-1133">Transmembrane helix</keyword>
<dbReference type="KEGG" id="ote:Oter_0308"/>
<gene>
    <name evidence="8" type="ordered locus">Oter_0308</name>
</gene>